<feature type="region of interest" description="Disordered" evidence="1">
    <location>
        <begin position="58"/>
        <end position="82"/>
    </location>
</feature>
<gene>
    <name evidence="2" type="ORF">EYW49_20585</name>
</gene>
<proteinExistence type="predicted"/>
<dbReference type="AlphaFoldDB" id="A0A4Q9VEV0"/>
<accession>A0A4Q9VEV0</accession>
<sequence>MTTLFARFDAIADRAQSVVFGDDFEHHPMTLPVNDRNARRIIDPSRPVATFRGILVTRPTSPNIPDNYDPRSDRRPGVSAPADQIEIPAAAGLTLEEGDILVRLGDAARWQVANTAPDDTGRVKATVNRLK</sequence>
<evidence type="ECO:0000313" key="3">
    <source>
        <dbReference type="Proteomes" id="UP000292781"/>
    </source>
</evidence>
<dbReference type="OrthoDB" id="8456426at2"/>
<dbReference type="EMBL" id="SJFN01000045">
    <property type="protein sequence ID" value="TBW33359.1"/>
    <property type="molecule type" value="Genomic_DNA"/>
</dbReference>
<name>A0A4Q9VEV0_9HYPH</name>
<evidence type="ECO:0000256" key="1">
    <source>
        <dbReference type="SAM" id="MobiDB-lite"/>
    </source>
</evidence>
<protein>
    <submittedName>
        <fullName evidence="2">Uncharacterized protein</fullName>
    </submittedName>
</protein>
<comment type="caution">
    <text evidence="2">The sequence shown here is derived from an EMBL/GenBank/DDBJ whole genome shotgun (WGS) entry which is preliminary data.</text>
</comment>
<organism evidence="2 3">
    <name type="scientific">Siculibacillus lacustris</name>
    <dbReference type="NCBI Taxonomy" id="1549641"/>
    <lineage>
        <taxon>Bacteria</taxon>
        <taxon>Pseudomonadati</taxon>
        <taxon>Pseudomonadota</taxon>
        <taxon>Alphaproteobacteria</taxon>
        <taxon>Hyphomicrobiales</taxon>
        <taxon>Ancalomicrobiaceae</taxon>
        <taxon>Siculibacillus</taxon>
    </lineage>
</organism>
<keyword evidence="3" id="KW-1185">Reference proteome</keyword>
<reference evidence="2 3" key="1">
    <citation type="submission" date="2019-02" db="EMBL/GenBank/DDBJ databases">
        <title>Siculibacillus lacustris gen. nov., sp. nov., a new rosette-forming bacterium isolated from a freshwater crater lake (Lake St. Ana, Romania).</title>
        <authorList>
            <person name="Felfoldi T."/>
            <person name="Marton Z."/>
            <person name="Szabo A."/>
            <person name="Mentes A."/>
            <person name="Boka K."/>
            <person name="Marialigeti K."/>
            <person name="Mathe I."/>
            <person name="Koncz M."/>
            <person name="Schumann P."/>
            <person name="Toth E."/>
        </authorList>
    </citation>
    <scope>NUCLEOTIDE SEQUENCE [LARGE SCALE GENOMIC DNA]</scope>
    <source>
        <strain evidence="2 3">SA-279</strain>
    </source>
</reference>
<evidence type="ECO:0000313" key="2">
    <source>
        <dbReference type="EMBL" id="TBW33359.1"/>
    </source>
</evidence>
<dbReference type="RefSeq" id="WP_131311515.1">
    <property type="nucleotide sequence ID" value="NZ_SJFN01000045.1"/>
</dbReference>
<dbReference type="Proteomes" id="UP000292781">
    <property type="component" value="Unassembled WGS sequence"/>
</dbReference>